<dbReference type="Gene3D" id="1.10.357.10">
    <property type="entry name" value="Tetracycline Repressor, domain 2"/>
    <property type="match status" value="1"/>
</dbReference>
<feature type="domain" description="HTH tetR-type" evidence="3">
    <location>
        <begin position="22"/>
        <end position="82"/>
    </location>
</feature>
<accession>A0A852VF32</accession>
<gene>
    <name evidence="4" type="ORF">HDF08_000922</name>
</gene>
<evidence type="ECO:0000256" key="2">
    <source>
        <dbReference type="PROSITE-ProRule" id="PRU00335"/>
    </source>
</evidence>
<dbReference type="PRINTS" id="PR00455">
    <property type="entry name" value="HTHTETR"/>
</dbReference>
<dbReference type="Pfam" id="PF00440">
    <property type="entry name" value="TetR_N"/>
    <property type="match status" value="1"/>
</dbReference>
<keyword evidence="1 2" id="KW-0238">DNA-binding</keyword>
<proteinExistence type="predicted"/>
<dbReference type="InterPro" id="IPR001647">
    <property type="entry name" value="HTH_TetR"/>
</dbReference>
<evidence type="ECO:0000313" key="4">
    <source>
        <dbReference type="EMBL" id="NYF88855.1"/>
    </source>
</evidence>
<evidence type="ECO:0000313" key="5">
    <source>
        <dbReference type="Proteomes" id="UP000564385"/>
    </source>
</evidence>
<dbReference type="GO" id="GO:0003677">
    <property type="term" value="F:DNA binding"/>
    <property type="evidence" value="ECO:0007669"/>
    <property type="project" value="UniProtKB-UniRule"/>
</dbReference>
<protein>
    <submittedName>
        <fullName evidence="4">AcrR family transcriptional regulator</fullName>
    </submittedName>
</protein>
<organism evidence="4 5">
    <name type="scientific">Tunturiibacter lichenicola</name>
    <dbReference type="NCBI Taxonomy" id="2051959"/>
    <lineage>
        <taxon>Bacteria</taxon>
        <taxon>Pseudomonadati</taxon>
        <taxon>Acidobacteriota</taxon>
        <taxon>Terriglobia</taxon>
        <taxon>Terriglobales</taxon>
        <taxon>Acidobacteriaceae</taxon>
        <taxon>Tunturiibacter</taxon>
    </lineage>
</organism>
<evidence type="ECO:0000256" key="1">
    <source>
        <dbReference type="ARBA" id="ARBA00023125"/>
    </source>
</evidence>
<dbReference type="AlphaFoldDB" id="A0A852VF32"/>
<dbReference type="PROSITE" id="PS50977">
    <property type="entry name" value="HTH_TETR_2"/>
    <property type="match status" value="1"/>
</dbReference>
<dbReference type="EMBL" id="JACCCU010000001">
    <property type="protein sequence ID" value="NYF88855.1"/>
    <property type="molecule type" value="Genomic_DNA"/>
</dbReference>
<comment type="caution">
    <text evidence="4">The sequence shown here is derived from an EMBL/GenBank/DDBJ whole genome shotgun (WGS) entry which is preliminary data.</text>
</comment>
<evidence type="ECO:0000259" key="3">
    <source>
        <dbReference type="PROSITE" id="PS50977"/>
    </source>
</evidence>
<feature type="DNA-binding region" description="H-T-H motif" evidence="2">
    <location>
        <begin position="45"/>
        <end position="64"/>
    </location>
</feature>
<name>A0A852VF32_9BACT</name>
<dbReference type="Proteomes" id="UP000564385">
    <property type="component" value="Unassembled WGS sequence"/>
</dbReference>
<dbReference type="InterPro" id="IPR009057">
    <property type="entry name" value="Homeodomain-like_sf"/>
</dbReference>
<sequence>MQKRANKPNATLRARPQQKRGELRVDLILDAVEKILIDEGISGLTLTAVASRSGSAVGSMYRFFSNREQIIEALVVRLRTSLERDWAEQMRTKPYSVDTEAFVQWYTTNFRLLVERHPVFPAVVRHLSEHCQPLEQLAMQPLEEFLSVNAPAMPQTKRAVACRLMLAMATDSLQMCGKLGAIPQKYIWEGLRIALSLLLRGYISQNQSS</sequence>
<dbReference type="SUPFAM" id="SSF46689">
    <property type="entry name" value="Homeodomain-like"/>
    <property type="match status" value="1"/>
</dbReference>
<reference evidence="4 5" key="1">
    <citation type="submission" date="2020-07" db="EMBL/GenBank/DDBJ databases">
        <title>Genomic Encyclopedia of Type Strains, Phase IV (KMG-V): Genome sequencing to study the core and pangenomes of soil and plant-associated prokaryotes.</title>
        <authorList>
            <person name="Whitman W."/>
        </authorList>
    </citation>
    <scope>NUCLEOTIDE SEQUENCE [LARGE SCALE GENOMIC DNA]</scope>
    <source>
        <strain evidence="4 5">M8UP22</strain>
    </source>
</reference>